<organism evidence="8 9">
    <name type="scientific">Rhodoplanes serenus</name>
    <dbReference type="NCBI Taxonomy" id="200615"/>
    <lineage>
        <taxon>Bacteria</taxon>
        <taxon>Pseudomonadati</taxon>
        <taxon>Pseudomonadota</taxon>
        <taxon>Alphaproteobacteria</taxon>
        <taxon>Hyphomicrobiales</taxon>
        <taxon>Nitrobacteraceae</taxon>
        <taxon>Rhodoplanes</taxon>
    </lineage>
</organism>
<evidence type="ECO:0000256" key="3">
    <source>
        <dbReference type="ARBA" id="ARBA00023125"/>
    </source>
</evidence>
<dbReference type="GO" id="GO:0003677">
    <property type="term" value="F:DNA binding"/>
    <property type="evidence" value="ECO:0007669"/>
    <property type="project" value="UniProtKB-UniRule"/>
</dbReference>
<dbReference type="SUPFAM" id="SSF56349">
    <property type="entry name" value="DNA breaking-rejoining enzymes"/>
    <property type="match status" value="1"/>
</dbReference>
<evidence type="ECO:0000259" key="7">
    <source>
        <dbReference type="PROSITE" id="PS51900"/>
    </source>
</evidence>
<dbReference type="InterPro" id="IPR050808">
    <property type="entry name" value="Phage_Integrase"/>
</dbReference>
<dbReference type="PROSITE" id="PS51900">
    <property type="entry name" value="CB"/>
    <property type="match status" value="1"/>
</dbReference>
<keyword evidence="3 5" id="KW-0238">DNA-binding</keyword>
<dbReference type="Gene3D" id="3.30.160.390">
    <property type="entry name" value="Integrase, DNA-binding domain"/>
    <property type="match status" value="1"/>
</dbReference>
<dbReference type="Gene3D" id="1.10.150.130">
    <property type="match status" value="1"/>
</dbReference>
<dbReference type="InterPro" id="IPR011010">
    <property type="entry name" value="DNA_brk_join_enz"/>
</dbReference>
<sequence length="464" mass="49950">MAKGSVAKRNGGAADPVRISKRTVNEIKPTGAEFTIWDCDLIGFGIRVRASGAMSYVVQYRPGGGRAAPTRRLTLAAVGKLEPDKARRLAKDKLAEVAKGGDPAADKADRRAGVTVNELVDAFLERHVATKRKAGTATFYRGVLDTHVRPTLGSKRAADVTRKDIGELHHHLKEKRAVKGADGRDRVVGGPVVANRVLAVLAAMYSWAGKAALIDEGLNPVAKIEKYREEGRERFLSTEEIERLGEALREAETIGLPFDVDPSKPGAKHAPRAENRRTVYSPHVTGAIRLLLLTGCRLREILNLEWSQVDVGRGLLNLPDSKTGKKTVVLGAPAAAVLAGLPRVGKFVIAGETAGQKDETPRHDIKKPWSRITARAGLVGLRLHDLRHSFASIGVGSNLNLPVIGKLLGHTQARTTQKYAHLAIDPVKRAADMIGWEIANALGEPVPSPAVTGGADVVPLRRKR</sequence>
<comment type="similarity">
    <text evidence="1">Belongs to the 'phage' integrase family.</text>
</comment>
<evidence type="ECO:0000256" key="5">
    <source>
        <dbReference type="PROSITE-ProRule" id="PRU01248"/>
    </source>
</evidence>
<dbReference type="Pfam" id="PF00589">
    <property type="entry name" value="Phage_integrase"/>
    <property type="match status" value="1"/>
</dbReference>
<dbReference type="EMBL" id="WNKV01000007">
    <property type="protein sequence ID" value="MTW16615.1"/>
    <property type="molecule type" value="Genomic_DNA"/>
</dbReference>
<dbReference type="AlphaFoldDB" id="A0A9X4XK63"/>
<dbReference type="RefSeq" id="WP_155479547.1">
    <property type="nucleotide sequence ID" value="NZ_WNKV01000007.1"/>
</dbReference>
<comment type="caution">
    <text evidence="8">The sequence shown here is derived from an EMBL/GenBank/DDBJ whole genome shotgun (WGS) entry which is preliminary data.</text>
</comment>
<evidence type="ECO:0000313" key="8">
    <source>
        <dbReference type="EMBL" id="MTW16615.1"/>
    </source>
</evidence>
<dbReference type="InterPro" id="IPR044068">
    <property type="entry name" value="CB"/>
</dbReference>
<dbReference type="InterPro" id="IPR025166">
    <property type="entry name" value="Integrase_DNA_bind_dom"/>
</dbReference>
<accession>A0A9X4XK63</accession>
<evidence type="ECO:0000313" key="9">
    <source>
        <dbReference type="Proteomes" id="UP000438991"/>
    </source>
</evidence>
<dbReference type="InterPro" id="IPR013762">
    <property type="entry name" value="Integrase-like_cat_sf"/>
</dbReference>
<reference evidence="8 9" key="1">
    <citation type="submission" date="2019-11" db="EMBL/GenBank/DDBJ databases">
        <title>Whole-genome sequence of Rhodoplanes serenus DSM 18633, type strain.</title>
        <authorList>
            <person name="Kyndt J.A."/>
            <person name="Meyer T.E."/>
        </authorList>
    </citation>
    <scope>NUCLEOTIDE SEQUENCE [LARGE SCALE GENOMIC DNA]</scope>
    <source>
        <strain evidence="8 9">DSM 18633</strain>
    </source>
</reference>
<name>A0A9X4XK63_9BRAD</name>
<dbReference type="Pfam" id="PF13356">
    <property type="entry name" value="Arm-DNA-bind_3"/>
    <property type="match status" value="1"/>
</dbReference>
<evidence type="ECO:0000256" key="2">
    <source>
        <dbReference type="ARBA" id="ARBA00022908"/>
    </source>
</evidence>
<keyword evidence="2" id="KW-0229">DNA integration</keyword>
<dbReference type="PROSITE" id="PS51898">
    <property type="entry name" value="TYR_RECOMBINASE"/>
    <property type="match status" value="1"/>
</dbReference>
<protein>
    <submittedName>
        <fullName evidence="8">Tyrosine-type recombinase/integrase</fullName>
    </submittedName>
</protein>
<dbReference type="InterPro" id="IPR038488">
    <property type="entry name" value="Integrase_DNA-bd_sf"/>
</dbReference>
<feature type="domain" description="Core-binding (CB)" evidence="7">
    <location>
        <begin position="114"/>
        <end position="209"/>
    </location>
</feature>
<dbReference type="GO" id="GO:0006310">
    <property type="term" value="P:DNA recombination"/>
    <property type="evidence" value="ECO:0007669"/>
    <property type="project" value="UniProtKB-KW"/>
</dbReference>
<dbReference type="Gene3D" id="1.10.443.10">
    <property type="entry name" value="Intergrase catalytic core"/>
    <property type="match status" value="1"/>
</dbReference>
<evidence type="ECO:0000256" key="4">
    <source>
        <dbReference type="ARBA" id="ARBA00023172"/>
    </source>
</evidence>
<keyword evidence="4" id="KW-0233">DNA recombination</keyword>
<proteinExistence type="inferred from homology"/>
<dbReference type="GO" id="GO:0015074">
    <property type="term" value="P:DNA integration"/>
    <property type="evidence" value="ECO:0007669"/>
    <property type="project" value="UniProtKB-KW"/>
</dbReference>
<dbReference type="PANTHER" id="PTHR30629:SF2">
    <property type="entry name" value="PROPHAGE INTEGRASE INTS-RELATED"/>
    <property type="match status" value="1"/>
</dbReference>
<feature type="domain" description="Tyr recombinase" evidence="6">
    <location>
        <begin position="231"/>
        <end position="432"/>
    </location>
</feature>
<dbReference type="InterPro" id="IPR010998">
    <property type="entry name" value="Integrase_recombinase_N"/>
</dbReference>
<evidence type="ECO:0000259" key="6">
    <source>
        <dbReference type="PROSITE" id="PS51898"/>
    </source>
</evidence>
<dbReference type="PANTHER" id="PTHR30629">
    <property type="entry name" value="PROPHAGE INTEGRASE"/>
    <property type="match status" value="1"/>
</dbReference>
<dbReference type="Proteomes" id="UP000438991">
    <property type="component" value="Unassembled WGS sequence"/>
</dbReference>
<evidence type="ECO:0000256" key="1">
    <source>
        <dbReference type="ARBA" id="ARBA00008857"/>
    </source>
</evidence>
<gene>
    <name evidence="8" type="ORF">GJ689_10400</name>
</gene>
<dbReference type="InterPro" id="IPR002104">
    <property type="entry name" value="Integrase_catalytic"/>
</dbReference>
<dbReference type="CDD" id="cd00796">
    <property type="entry name" value="INT_Rci_Hp1_C"/>
    <property type="match status" value="1"/>
</dbReference>